<dbReference type="AlphaFoldDB" id="A0A0F2TG84"/>
<evidence type="ECO:0000313" key="1">
    <source>
        <dbReference type="EMBL" id="KJS61260.1"/>
    </source>
</evidence>
<dbReference type="OrthoDB" id="8764346at2"/>
<sequence>MTTDIWAWVHDTHQQLAEAGHHRLAEAIYALPGHANEGRDDQLDAVYPEAVAAARALGLPWVEVYLRHWRMQNLLNKRHQGEQALPEAVDLLEFAHREETVGCPQSVCVVQDFAICHARVDGPGYVPQRLEVLGETLARIEPGRACFDCLSREYSDALEDDGRPADALSHLDTAAARIQGAGERLSLHFHHSRAGTLHLLGRHQEVLDLLDTAERAERARGHEPDESDVRWGALLRARALASLGRTEEALALLPERAEAERHADLRQVWTSTVELLVAAGAQENDAELGTVLAGWVGYLDGTGSHRPCVDLLLAAGRLAVARGARTVALTLAATGERKLAQLVRTEGVAEEVAALRAAAEALPVPELPVPADELMAHLAEAEVPYETGADLLSVALDRYQGVQAGASELAGVLAVVLDGLGHARAAADVLWQRLDADPGNEQLTGTLGQVLIEAGDAEGLRRLADRLAATSPAEAHWIRARWAAAEARWAEVLEQCEAILALDGSRINTRRLAASAATALGDHATAQRLYQELLEHALPAEDVEEGERHRTVQEPDLWHLITAATANRDWAVVRSTGARIGIEFDEPEGPVDEEWQLVTVRATRTNGATADLPALRTGPATARVLPVLGDDLTLNHGDVVVFAPALLEPYPAEDAPEEEREGWRPVFEVLTLLDPAGFTTYWIDGGRPTEEQWTTLREDLRRAGYAVWAYSGEQYRITDPADEGGTLPGLYAALGVPPTASAAEADALLHRLTGDWPHPLAWLDLAEAAGADTARHEGIVERYGL</sequence>
<dbReference type="Proteomes" id="UP000033699">
    <property type="component" value="Unassembled WGS sequence"/>
</dbReference>
<reference evidence="1 2" key="1">
    <citation type="submission" date="2015-02" db="EMBL/GenBank/DDBJ databases">
        <authorList>
            <person name="Ju K.-S."/>
            <person name="Doroghazi J.R."/>
            <person name="Metcalf W."/>
        </authorList>
    </citation>
    <scope>NUCLEOTIDE SEQUENCE [LARGE SCALE GENOMIC DNA]</scope>
    <source>
        <strain evidence="1 2">ATCC 31215</strain>
    </source>
</reference>
<accession>A0A0F2TG84</accession>
<dbReference type="EMBL" id="JZKH01000029">
    <property type="protein sequence ID" value="KJS61260.1"/>
    <property type="molecule type" value="Genomic_DNA"/>
</dbReference>
<keyword evidence="2" id="KW-1185">Reference proteome</keyword>
<dbReference type="InterPro" id="IPR011990">
    <property type="entry name" value="TPR-like_helical_dom_sf"/>
</dbReference>
<evidence type="ECO:0008006" key="3">
    <source>
        <dbReference type="Google" id="ProtNLM"/>
    </source>
</evidence>
<proteinExistence type="predicted"/>
<organism evidence="1 2">
    <name type="scientific">Streptomyces rubellomurinus (strain ATCC 31215)</name>
    <dbReference type="NCBI Taxonomy" id="359131"/>
    <lineage>
        <taxon>Bacteria</taxon>
        <taxon>Bacillati</taxon>
        <taxon>Actinomycetota</taxon>
        <taxon>Actinomycetes</taxon>
        <taxon>Kitasatosporales</taxon>
        <taxon>Streptomycetaceae</taxon>
        <taxon>Streptomyces</taxon>
    </lineage>
</organism>
<dbReference type="RefSeq" id="WP_045697183.1">
    <property type="nucleotide sequence ID" value="NZ_JZKH01000029.1"/>
</dbReference>
<gene>
    <name evidence="1" type="ORF">VM95_16160</name>
</gene>
<dbReference type="PATRIC" id="fig|359131.3.peg.3595"/>
<evidence type="ECO:0000313" key="2">
    <source>
        <dbReference type="Proteomes" id="UP000033699"/>
    </source>
</evidence>
<name>A0A0F2TG84_STRR3</name>
<protein>
    <recommendedName>
        <fullName evidence="3">Tetratricopeptide repeat protein</fullName>
    </recommendedName>
</protein>
<dbReference type="Gene3D" id="1.25.40.10">
    <property type="entry name" value="Tetratricopeptide repeat domain"/>
    <property type="match status" value="1"/>
</dbReference>
<dbReference type="SUPFAM" id="SSF48452">
    <property type="entry name" value="TPR-like"/>
    <property type="match status" value="1"/>
</dbReference>
<comment type="caution">
    <text evidence="1">The sequence shown here is derived from an EMBL/GenBank/DDBJ whole genome shotgun (WGS) entry which is preliminary data.</text>
</comment>